<dbReference type="RefSeq" id="XP_064726096.1">
    <property type="nucleotide sequence ID" value="XM_064877988.1"/>
</dbReference>
<evidence type="ECO:0000256" key="4">
    <source>
        <dbReference type="PROSITE-ProRule" id="PRU00175"/>
    </source>
</evidence>
<dbReference type="PANTHER" id="PTHR45969:SF9">
    <property type="entry name" value="RING-TYPE DOMAIN-CONTAINING PROTEIN"/>
    <property type="match status" value="1"/>
</dbReference>
<evidence type="ECO:0000256" key="3">
    <source>
        <dbReference type="ARBA" id="ARBA00022833"/>
    </source>
</evidence>
<keyword evidence="3" id="KW-0862">Zinc</keyword>
<dbReference type="PANTHER" id="PTHR45969">
    <property type="entry name" value="RING ZINC FINGER PROTEIN-RELATED"/>
    <property type="match status" value="1"/>
</dbReference>
<dbReference type="Pfam" id="PF13639">
    <property type="entry name" value="zf-RING_2"/>
    <property type="match status" value="1"/>
</dbReference>
<feature type="compositionally biased region" description="Basic residues" evidence="5">
    <location>
        <begin position="108"/>
        <end position="122"/>
    </location>
</feature>
<feature type="region of interest" description="Disordered" evidence="5">
    <location>
        <begin position="105"/>
        <end position="128"/>
    </location>
</feature>
<name>A0ABR0RBJ0_9EURO</name>
<dbReference type="InterPro" id="IPR001841">
    <property type="entry name" value="Znf_RING"/>
</dbReference>
<dbReference type="InterPro" id="IPR013083">
    <property type="entry name" value="Znf_RING/FYVE/PHD"/>
</dbReference>
<evidence type="ECO:0000256" key="2">
    <source>
        <dbReference type="ARBA" id="ARBA00022771"/>
    </source>
</evidence>
<keyword evidence="1" id="KW-0479">Metal-binding</keyword>
<feature type="domain" description="RING-type" evidence="6">
    <location>
        <begin position="56"/>
        <end position="98"/>
    </location>
</feature>
<gene>
    <name evidence="7" type="ORF">PMZ80_009595</name>
</gene>
<keyword evidence="8" id="KW-1185">Reference proteome</keyword>
<accession>A0ABR0RBJ0</accession>
<evidence type="ECO:0000256" key="5">
    <source>
        <dbReference type="SAM" id="MobiDB-lite"/>
    </source>
</evidence>
<evidence type="ECO:0000313" key="8">
    <source>
        <dbReference type="Proteomes" id="UP001334248"/>
    </source>
</evidence>
<comment type="caution">
    <text evidence="7">The sequence shown here is derived from an EMBL/GenBank/DDBJ whole genome shotgun (WGS) entry which is preliminary data.</text>
</comment>
<dbReference type="Gene3D" id="3.30.40.10">
    <property type="entry name" value="Zinc/RING finger domain, C3HC4 (zinc finger)"/>
    <property type="match status" value="1"/>
</dbReference>
<proteinExistence type="predicted"/>
<evidence type="ECO:0000256" key="1">
    <source>
        <dbReference type="ARBA" id="ARBA00022723"/>
    </source>
</evidence>
<dbReference type="SUPFAM" id="SSF57850">
    <property type="entry name" value="RING/U-box"/>
    <property type="match status" value="1"/>
</dbReference>
<evidence type="ECO:0000313" key="7">
    <source>
        <dbReference type="EMBL" id="KAK5938006.1"/>
    </source>
</evidence>
<evidence type="ECO:0000259" key="6">
    <source>
        <dbReference type="PROSITE" id="PS50089"/>
    </source>
</evidence>
<dbReference type="GeneID" id="90003044"/>
<dbReference type="PROSITE" id="PS50089">
    <property type="entry name" value="ZF_RING_2"/>
    <property type="match status" value="1"/>
</dbReference>
<organism evidence="7 8">
    <name type="scientific">Knufia obscura</name>
    <dbReference type="NCBI Taxonomy" id="1635080"/>
    <lineage>
        <taxon>Eukaryota</taxon>
        <taxon>Fungi</taxon>
        <taxon>Dikarya</taxon>
        <taxon>Ascomycota</taxon>
        <taxon>Pezizomycotina</taxon>
        <taxon>Eurotiomycetes</taxon>
        <taxon>Chaetothyriomycetidae</taxon>
        <taxon>Chaetothyriales</taxon>
        <taxon>Trichomeriaceae</taxon>
        <taxon>Knufia</taxon>
    </lineage>
</organism>
<keyword evidence="2 4" id="KW-0863">Zinc-finger</keyword>
<dbReference type="Proteomes" id="UP001334248">
    <property type="component" value="Unassembled WGS sequence"/>
</dbReference>
<reference evidence="7 8" key="1">
    <citation type="journal article" date="2023" name="Res Sq">
        <title>Genomic and morphological characterization of Knufia obscura isolated from the Mars 2020 spacecraft assembly facility.</title>
        <authorList>
            <person name="Chander A.M."/>
            <person name="Teixeira M.M."/>
            <person name="Singh N.K."/>
            <person name="Williams M.P."/>
            <person name="Parker C.W."/>
            <person name="Leo P."/>
            <person name="Stajich J.E."/>
            <person name="Torok T."/>
            <person name="Tighe S."/>
            <person name="Mason C.E."/>
            <person name="Venkateswaran K."/>
        </authorList>
    </citation>
    <scope>NUCLEOTIDE SEQUENCE [LARGE SCALE GENOMIC DNA]</scope>
    <source>
        <strain evidence="7 8">CCFEE 5817</strain>
    </source>
</reference>
<dbReference type="EMBL" id="JAVHJV010000014">
    <property type="protein sequence ID" value="KAK5938006.1"/>
    <property type="molecule type" value="Genomic_DNA"/>
</dbReference>
<sequence>MGNHLSTTKPARWARLRRALHAANHKSTKGRPHPHFIDLLITHGVPLRTDKEDQECPICKVEIEPTDESLTHTSCKVSYHRECLEHWLKDNSTCPFDRQIFTTNPKHEKQRARTQARQARRTQRAETRRRLDAWTAHLDATFGRNRQYTSNVDYARVIMDFETRLAYEIATGIPRARHLEQYTEEILRHNTNSETLQSNDRSWARRLASQRLQDEEFEHFFGMRRTEEEVERVLWGIEEMGIQTHFLPWQRRHYRRRYLAGPLGFDATYWADEDPDNDNGEESPFGTVYRTAIEHLYGEYVAQIARMNVADDDGWETVEEGEDAEDEGADDDIDWDYVNNIDSRDEDREDTTIYMCLPAFNLRSRDFW</sequence>
<protein>
    <recommendedName>
        <fullName evidence="6">RING-type domain-containing protein</fullName>
    </recommendedName>
</protein>